<gene>
    <name evidence="1" type="ORF">SAMN05216223_119118</name>
</gene>
<dbReference type="Gene3D" id="3.40.50.1000">
    <property type="entry name" value="HAD superfamily/HAD-like"/>
    <property type="match status" value="1"/>
</dbReference>
<dbReference type="SUPFAM" id="SSF56784">
    <property type="entry name" value="HAD-like"/>
    <property type="match status" value="1"/>
</dbReference>
<dbReference type="GO" id="GO:0005829">
    <property type="term" value="C:cytosol"/>
    <property type="evidence" value="ECO:0007669"/>
    <property type="project" value="TreeGrafter"/>
</dbReference>
<sequence>MTSPHHDRRPARSVPELLARARCLLLDFDGPVCHLFHTRSAMSIATLLRTRLAERGAPVTDPGLLRGSDPHAILRAAPWPELAAELEILLAEEEELAALGAEGTEYAEEFIQAVADSGRLLAMTTNNAPGAVRTYLKERRLDGCFGERIFGRDPVHPALMKPDPHCLRTAYTSLGIPPQDCLMIGDSAADERAADAAGVPFLGYLRVGDEAHRFGAGYRGPLVHGMKQLEAAARALRPL</sequence>
<dbReference type="Proteomes" id="UP000236754">
    <property type="component" value="Unassembled WGS sequence"/>
</dbReference>
<dbReference type="RefSeq" id="WP_103889553.1">
    <property type="nucleotide sequence ID" value="NZ_FNVU01000019.1"/>
</dbReference>
<dbReference type="OrthoDB" id="4547358at2"/>
<dbReference type="InterPro" id="IPR050155">
    <property type="entry name" value="HAD-like_hydrolase_sf"/>
</dbReference>
<keyword evidence="2" id="KW-1185">Reference proteome</keyword>
<dbReference type="GO" id="GO:0008967">
    <property type="term" value="F:phosphoglycolate phosphatase activity"/>
    <property type="evidence" value="ECO:0007669"/>
    <property type="project" value="TreeGrafter"/>
</dbReference>
<proteinExistence type="predicted"/>
<evidence type="ECO:0000313" key="1">
    <source>
        <dbReference type="EMBL" id="SEG88670.1"/>
    </source>
</evidence>
<evidence type="ECO:0000313" key="2">
    <source>
        <dbReference type="Proteomes" id="UP000236754"/>
    </source>
</evidence>
<dbReference type="CDD" id="cd01427">
    <property type="entry name" value="HAD_like"/>
    <property type="match status" value="1"/>
</dbReference>
<reference evidence="1 2" key="1">
    <citation type="submission" date="2016-10" db="EMBL/GenBank/DDBJ databases">
        <authorList>
            <person name="de Groot N.N."/>
        </authorList>
    </citation>
    <scope>NUCLEOTIDE SEQUENCE [LARGE SCALE GENOMIC DNA]</scope>
    <source>
        <strain evidence="1 2">CGMCC 4.2023</strain>
    </source>
</reference>
<dbReference type="InterPro" id="IPR036412">
    <property type="entry name" value="HAD-like_sf"/>
</dbReference>
<accession>A0A1H6DTU2</accession>
<name>A0A1H6DTU2_9ACTN</name>
<dbReference type="GO" id="GO:0006281">
    <property type="term" value="P:DNA repair"/>
    <property type="evidence" value="ECO:0007669"/>
    <property type="project" value="TreeGrafter"/>
</dbReference>
<dbReference type="EMBL" id="FNVU01000019">
    <property type="protein sequence ID" value="SEG88670.1"/>
    <property type="molecule type" value="Genomic_DNA"/>
</dbReference>
<dbReference type="PANTHER" id="PTHR43434">
    <property type="entry name" value="PHOSPHOGLYCOLATE PHOSPHATASE"/>
    <property type="match status" value="1"/>
</dbReference>
<dbReference type="AlphaFoldDB" id="A0A1H6DTU2"/>
<organism evidence="1 2">
    <name type="scientific">Actinacidiphila yanglinensis</name>
    <dbReference type="NCBI Taxonomy" id="310779"/>
    <lineage>
        <taxon>Bacteria</taxon>
        <taxon>Bacillati</taxon>
        <taxon>Actinomycetota</taxon>
        <taxon>Actinomycetes</taxon>
        <taxon>Kitasatosporales</taxon>
        <taxon>Streptomycetaceae</taxon>
        <taxon>Actinacidiphila</taxon>
    </lineage>
</organism>
<dbReference type="Pfam" id="PF00702">
    <property type="entry name" value="Hydrolase"/>
    <property type="match status" value="1"/>
</dbReference>
<protein>
    <submittedName>
        <fullName evidence="1">Haloacid dehalogenase superfamily, subfamily IA, variant 3 with third motif having DD or ED</fullName>
    </submittedName>
</protein>
<dbReference type="PANTHER" id="PTHR43434:SF1">
    <property type="entry name" value="PHOSPHOGLYCOLATE PHOSPHATASE"/>
    <property type="match status" value="1"/>
</dbReference>
<dbReference type="InterPro" id="IPR023214">
    <property type="entry name" value="HAD_sf"/>
</dbReference>